<evidence type="ECO:0000256" key="1">
    <source>
        <dbReference type="ARBA" id="ARBA00022741"/>
    </source>
</evidence>
<accession>A0A5C1AMK7</accession>
<dbReference type="InterPro" id="IPR002586">
    <property type="entry name" value="CobQ/CobB/MinD/ParA_Nub-bd_dom"/>
</dbReference>
<protein>
    <submittedName>
        <fullName evidence="7">Etk-like tyrosine kinase involved in Eps biosynthesis</fullName>
    </submittedName>
</protein>
<name>A0A5C1AMK7_9BACT</name>
<keyword evidence="5" id="KW-0472">Membrane</keyword>
<dbReference type="InterPro" id="IPR050445">
    <property type="entry name" value="Bact_polysacc_biosynth/exp"/>
</dbReference>
<keyword evidence="7" id="KW-0808">Transferase</keyword>
<keyword evidence="5" id="KW-0812">Transmembrane</keyword>
<gene>
    <name evidence="7" type="ORF">PX52LOC_05152</name>
</gene>
<dbReference type="CDD" id="cd05387">
    <property type="entry name" value="BY-kinase"/>
    <property type="match status" value="1"/>
</dbReference>
<dbReference type="Proteomes" id="UP000324974">
    <property type="component" value="Chromosome"/>
</dbReference>
<feature type="coiled-coil region" evidence="3">
    <location>
        <begin position="356"/>
        <end position="383"/>
    </location>
</feature>
<evidence type="ECO:0000313" key="7">
    <source>
        <dbReference type="EMBL" id="QEL18138.1"/>
    </source>
</evidence>
<dbReference type="SUPFAM" id="SSF52540">
    <property type="entry name" value="P-loop containing nucleoside triphosphate hydrolases"/>
    <property type="match status" value="1"/>
</dbReference>
<evidence type="ECO:0000256" key="4">
    <source>
        <dbReference type="SAM" id="MobiDB-lite"/>
    </source>
</evidence>
<dbReference type="Gene3D" id="3.40.50.300">
    <property type="entry name" value="P-loop containing nucleotide triphosphate hydrolases"/>
    <property type="match status" value="1"/>
</dbReference>
<dbReference type="PANTHER" id="PTHR32309">
    <property type="entry name" value="TYROSINE-PROTEIN KINASE"/>
    <property type="match status" value="1"/>
</dbReference>
<dbReference type="GO" id="GO:0016301">
    <property type="term" value="F:kinase activity"/>
    <property type="evidence" value="ECO:0007669"/>
    <property type="project" value="UniProtKB-KW"/>
</dbReference>
<proteinExistence type="predicted"/>
<keyword evidence="2" id="KW-0067">ATP-binding</keyword>
<dbReference type="KEGG" id="lrs:PX52LOC_05152"/>
<keyword evidence="7" id="KW-0418">Kinase</keyword>
<dbReference type="EMBL" id="CP042425">
    <property type="protein sequence ID" value="QEL18138.1"/>
    <property type="molecule type" value="Genomic_DNA"/>
</dbReference>
<reference evidence="8" key="1">
    <citation type="submission" date="2019-08" db="EMBL/GenBank/DDBJ databases">
        <title>Limnoglobus roseus gen. nov., sp. nov., a novel freshwater planctomycete with a giant genome from the family Gemmataceae.</title>
        <authorList>
            <person name="Kulichevskaya I.S."/>
            <person name="Naumoff D.G."/>
            <person name="Miroshnikov K."/>
            <person name="Ivanova A."/>
            <person name="Philippov D.A."/>
            <person name="Hakobyan A."/>
            <person name="Rijpstra I.C."/>
            <person name="Sinninghe Damste J.S."/>
            <person name="Liesack W."/>
            <person name="Dedysh S.N."/>
        </authorList>
    </citation>
    <scope>NUCLEOTIDE SEQUENCE [LARGE SCALE GENOMIC DNA]</scope>
    <source>
        <strain evidence="8">PX52</strain>
    </source>
</reference>
<dbReference type="InterPro" id="IPR005702">
    <property type="entry name" value="Wzc-like_C"/>
</dbReference>
<evidence type="ECO:0000259" key="6">
    <source>
        <dbReference type="Pfam" id="PF01656"/>
    </source>
</evidence>
<evidence type="ECO:0000256" key="2">
    <source>
        <dbReference type="ARBA" id="ARBA00022840"/>
    </source>
</evidence>
<keyword evidence="1" id="KW-0547">Nucleotide-binding</keyword>
<evidence type="ECO:0000256" key="5">
    <source>
        <dbReference type="SAM" id="Phobius"/>
    </source>
</evidence>
<dbReference type="AlphaFoldDB" id="A0A5C1AMK7"/>
<feature type="domain" description="CobQ/CobB/MinD/ParA nucleotide binding" evidence="6">
    <location>
        <begin position="598"/>
        <end position="648"/>
    </location>
</feature>
<organism evidence="7 8">
    <name type="scientific">Limnoglobus roseus</name>
    <dbReference type="NCBI Taxonomy" id="2598579"/>
    <lineage>
        <taxon>Bacteria</taxon>
        <taxon>Pseudomonadati</taxon>
        <taxon>Planctomycetota</taxon>
        <taxon>Planctomycetia</taxon>
        <taxon>Gemmatales</taxon>
        <taxon>Gemmataceae</taxon>
        <taxon>Limnoglobus</taxon>
    </lineage>
</organism>
<evidence type="ECO:0000256" key="3">
    <source>
        <dbReference type="SAM" id="Coils"/>
    </source>
</evidence>
<dbReference type="OrthoDB" id="242069at2"/>
<dbReference type="InterPro" id="IPR027417">
    <property type="entry name" value="P-loop_NTPase"/>
</dbReference>
<dbReference type="Pfam" id="PF01656">
    <property type="entry name" value="CbiA"/>
    <property type="match status" value="1"/>
</dbReference>
<keyword evidence="8" id="KW-1185">Reference proteome</keyword>
<keyword evidence="5" id="KW-1133">Transmembrane helix</keyword>
<sequence>MTATTTTTTARTATPARPAPPRSTAKADADATAAMTGRLLAWLRLYWLTILFCGGLLGAGLAYVAWALLASKYESYALLRVASSPFSVSSNRDPNRSRTDFTTYLKTNSNMIKNEFVFNKALNLEIDGVRVSDLGTIKEQKNPFQFLEDELVVSSREGDEMIRISMKGHNPDDVRRIVNAVQMAFMQEVVEKELEDRKEFLRVLDRILVSSQNTLNEKTGKKDTAPPPVDVKSPGALPSTLLPVGGVPVNGPPELVKKQMATGLITRWLALREEVNNDLPIMISSQKARIEMFKKQLGSLQTPAAATPDSGPTAEMLSAAVERDPDVKAMEQDEKRLRRESTLERERYSNPNAPSIVAKLERANQLTAELAELKKKKLALYAQMKVGPTGTLTTPAQPSVNPKIAEYDAAVLRLVELETRYESSKVRLKEYVEEIAKLPPDADPIKPVDYRVKETDKKTVSPDASLAEAEDTIFRSLAQNTAALRLDLSSPERVTVRQKASTPMQKDTKKQLLGTAFAGLLGFAFVGLLAVGYEMSMKKTCGLADVKATVGTPVVGVVPWQNAASMREPVRRAEVNEAIDKLRAYVTQSCLPRGAATVTVTSPHTDEGKSYAAFALANSLADAGYKTLLIDFDLRTPTLHTLAGLENRAGVCELLRGEADFKNTIKVLPNELHLLTAGAWTDDARRAAGSGRLEQLLTCLKEPFDCVILHSHPLLTAAESIEVARRSEVVLLCTLCRETTLPLLKKATDRLTTMEVPFTGIVYLGATPKEALC</sequence>
<evidence type="ECO:0000313" key="8">
    <source>
        <dbReference type="Proteomes" id="UP000324974"/>
    </source>
</evidence>
<dbReference type="RefSeq" id="WP_149112671.1">
    <property type="nucleotide sequence ID" value="NZ_CP042425.1"/>
</dbReference>
<dbReference type="PANTHER" id="PTHR32309:SF31">
    <property type="entry name" value="CAPSULAR EXOPOLYSACCHARIDE FAMILY"/>
    <property type="match status" value="1"/>
</dbReference>
<feature type="transmembrane region" description="Helical" evidence="5">
    <location>
        <begin position="45"/>
        <end position="70"/>
    </location>
</feature>
<feature type="region of interest" description="Disordered" evidence="4">
    <location>
        <begin position="1"/>
        <end position="29"/>
    </location>
</feature>
<keyword evidence="3" id="KW-0175">Coiled coil</keyword>
<feature type="region of interest" description="Disordered" evidence="4">
    <location>
        <begin position="325"/>
        <end position="348"/>
    </location>
</feature>
<feature type="transmembrane region" description="Helical" evidence="5">
    <location>
        <begin position="512"/>
        <end position="533"/>
    </location>
</feature>